<dbReference type="Proteomes" id="UP000253551">
    <property type="component" value="Unassembled WGS sequence"/>
</dbReference>
<feature type="non-terminal residue" evidence="2">
    <location>
        <position position="108"/>
    </location>
</feature>
<sequence>NEKSKLAKARQLLFDSANEKFRRAKGGVGFENKPVISQKNWKGIAKAENCTIDPILLNSGKVTFSGTDNGLISMTRHSLKEDTHLPLTLDTEGSESLKNSKELSSLFQ</sequence>
<proteinExistence type="predicted"/>
<feature type="region of interest" description="Disordered" evidence="1">
    <location>
        <begin position="82"/>
        <end position="108"/>
    </location>
</feature>
<gene>
    <name evidence="2" type="ORF">CU098_005920</name>
</gene>
<organism evidence="2 3">
    <name type="scientific">Rhizopus stolonifer</name>
    <name type="common">Rhizopus nigricans</name>
    <dbReference type="NCBI Taxonomy" id="4846"/>
    <lineage>
        <taxon>Eukaryota</taxon>
        <taxon>Fungi</taxon>
        <taxon>Fungi incertae sedis</taxon>
        <taxon>Mucoromycota</taxon>
        <taxon>Mucoromycotina</taxon>
        <taxon>Mucoromycetes</taxon>
        <taxon>Mucorales</taxon>
        <taxon>Mucorineae</taxon>
        <taxon>Rhizopodaceae</taxon>
        <taxon>Rhizopus</taxon>
    </lineage>
</organism>
<dbReference type="EMBL" id="PJQM01006338">
    <property type="protein sequence ID" value="RCH79840.1"/>
    <property type="molecule type" value="Genomic_DNA"/>
</dbReference>
<comment type="caution">
    <text evidence="2">The sequence shown here is derived from an EMBL/GenBank/DDBJ whole genome shotgun (WGS) entry which is preliminary data.</text>
</comment>
<keyword evidence="3" id="KW-1185">Reference proteome</keyword>
<feature type="compositionally biased region" description="Low complexity" evidence="1">
    <location>
        <begin position="94"/>
        <end position="108"/>
    </location>
</feature>
<name>A0A367IQ68_RHIST</name>
<evidence type="ECO:0000256" key="1">
    <source>
        <dbReference type="SAM" id="MobiDB-lite"/>
    </source>
</evidence>
<dbReference type="OrthoDB" id="2290295at2759"/>
<feature type="non-terminal residue" evidence="2">
    <location>
        <position position="1"/>
    </location>
</feature>
<evidence type="ECO:0000313" key="3">
    <source>
        <dbReference type="Proteomes" id="UP000253551"/>
    </source>
</evidence>
<reference evidence="2 3" key="1">
    <citation type="journal article" date="2018" name="G3 (Bethesda)">
        <title>Phylogenetic and Phylogenomic Definition of Rhizopus Species.</title>
        <authorList>
            <person name="Gryganskyi A.P."/>
            <person name="Golan J."/>
            <person name="Dolatabadi S."/>
            <person name="Mondo S."/>
            <person name="Robb S."/>
            <person name="Idnurm A."/>
            <person name="Muszewska A."/>
            <person name="Steczkiewicz K."/>
            <person name="Masonjones S."/>
            <person name="Liao H.L."/>
            <person name="Gajdeczka M.T."/>
            <person name="Anike F."/>
            <person name="Vuek A."/>
            <person name="Anishchenko I.M."/>
            <person name="Voigt K."/>
            <person name="de Hoog G.S."/>
            <person name="Smith M.E."/>
            <person name="Heitman J."/>
            <person name="Vilgalys R."/>
            <person name="Stajich J.E."/>
        </authorList>
    </citation>
    <scope>NUCLEOTIDE SEQUENCE [LARGE SCALE GENOMIC DNA]</scope>
    <source>
        <strain evidence="2 3">LSU 92-RS-03</strain>
    </source>
</reference>
<dbReference type="AlphaFoldDB" id="A0A367IQ68"/>
<evidence type="ECO:0000313" key="2">
    <source>
        <dbReference type="EMBL" id="RCH79840.1"/>
    </source>
</evidence>
<accession>A0A367IQ68</accession>
<protein>
    <submittedName>
        <fullName evidence="2">Uncharacterized protein</fullName>
    </submittedName>
</protein>